<gene>
    <name evidence="1" type="ORF">R3W88_030309</name>
</gene>
<accession>A0AAV9K9V8</accession>
<proteinExistence type="predicted"/>
<evidence type="ECO:0000313" key="1">
    <source>
        <dbReference type="EMBL" id="KAK4709384.1"/>
    </source>
</evidence>
<organism evidence="1 2">
    <name type="scientific">Solanum pinnatisectum</name>
    <name type="common">tansyleaf nightshade</name>
    <dbReference type="NCBI Taxonomy" id="50273"/>
    <lineage>
        <taxon>Eukaryota</taxon>
        <taxon>Viridiplantae</taxon>
        <taxon>Streptophyta</taxon>
        <taxon>Embryophyta</taxon>
        <taxon>Tracheophyta</taxon>
        <taxon>Spermatophyta</taxon>
        <taxon>Magnoliopsida</taxon>
        <taxon>eudicotyledons</taxon>
        <taxon>Gunneridae</taxon>
        <taxon>Pentapetalae</taxon>
        <taxon>asterids</taxon>
        <taxon>lamiids</taxon>
        <taxon>Solanales</taxon>
        <taxon>Solanaceae</taxon>
        <taxon>Solanoideae</taxon>
        <taxon>Solaneae</taxon>
        <taxon>Solanum</taxon>
    </lineage>
</organism>
<name>A0AAV9K9V8_9SOLN</name>
<sequence>MEQLKFQIDEMINTLKQRSTGQSDLFEIIGKLEQVKSYLLVEAMRPIDPLPLGFFYDLPMDFQQPAPMDAPLLQQAAHVVDGLQVADGVAYGVADGQQVDDDSRWMHSWDLSDEHHFVWMTPTPVPWFTTTLTKSIACQFLEIDTPYANNLLNGSPPKCFIRAPMFSSVGMPVTLTSSKLFGLDNITTCPGVLISIAKGIRYALSWPALGRRFLPPSTIHLSYQWKSFGRKHKLLISIESVSAQAGSSNQTVGSKRRNID</sequence>
<dbReference type="Proteomes" id="UP001311915">
    <property type="component" value="Unassembled WGS sequence"/>
</dbReference>
<keyword evidence="2" id="KW-1185">Reference proteome</keyword>
<evidence type="ECO:0000313" key="2">
    <source>
        <dbReference type="Proteomes" id="UP001311915"/>
    </source>
</evidence>
<dbReference type="AlphaFoldDB" id="A0AAV9K9V8"/>
<reference evidence="1 2" key="1">
    <citation type="submission" date="2023-10" db="EMBL/GenBank/DDBJ databases">
        <title>Genome-Wide Identification Analysis in wild type Solanum Pinnatisectum Reveals Some Genes Defensing Phytophthora Infestans.</title>
        <authorList>
            <person name="Sun C."/>
        </authorList>
    </citation>
    <scope>NUCLEOTIDE SEQUENCE [LARGE SCALE GENOMIC DNA]</scope>
    <source>
        <strain evidence="1">LQN</strain>
        <tissue evidence="1">Leaf</tissue>
    </source>
</reference>
<comment type="caution">
    <text evidence="1">The sequence shown here is derived from an EMBL/GenBank/DDBJ whole genome shotgun (WGS) entry which is preliminary data.</text>
</comment>
<dbReference type="EMBL" id="JAWPEI010000012">
    <property type="protein sequence ID" value="KAK4709384.1"/>
    <property type="molecule type" value="Genomic_DNA"/>
</dbReference>
<protein>
    <submittedName>
        <fullName evidence="1">Uncharacterized protein</fullName>
    </submittedName>
</protein>